<keyword evidence="3" id="KW-1185">Reference proteome</keyword>
<dbReference type="Proteomes" id="UP000237271">
    <property type="component" value="Unassembled WGS sequence"/>
</dbReference>
<dbReference type="AlphaFoldDB" id="A0A2P4WVS2"/>
<feature type="compositionally biased region" description="Acidic residues" evidence="1">
    <location>
        <begin position="12"/>
        <end position="26"/>
    </location>
</feature>
<name>A0A2P4WVS2_9STRA</name>
<dbReference type="OrthoDB" id="27483at2759"/>
<reference evidence="2 3" key="1">
    <citation type="journal article" date="2017" name="Genome Biol. Evol.">
        <title>Phytophthora megakarya and P. palmivora, closely related causal agents of cacao black pod rot, underwent increases in genome sizes and gene numbers by different mechanisms.</title>
        <authorList>
            <person name="Ali S.S."/>
            <person name="Shao J."/>
            <person name="Lary D.J."/>
            <person name="Kronmiller B."/>
            <person name="Shen D."/>
            <person name="Strem M.D."/>
            <person name="Amoako-Attah I."/>
            <person name="Akrofi A.Y."/>
            <person name="Begoude B.A."/>
            <person name="Ten Hoopen G.M."/>
            <person name="Coulibaly K."/>
            <person name="Kebe B.I."/>
            <person name="Melnick R.L."/>
            <person name="Guiltinan M.J."/>
            <person name="Tyler B.M."/>
            <person name="Meinhardt L.W."/>
            <person name="Bailey B.A."/>
        </authorList>
    </citation>
    <scope>NUCLEOTIDE SEQUENCE [LARGE SCALE GENOMIC DNA]</scope>
    <source>
        <strain evidence="3">sbr112.9</strain>
    </source>
</reference>
<evidence type="ECO:0000256" key="1">
    <source>
        <dbReference type="SAM" id="MobiDB-lite"/>
    </source>
</evidence>
<proteinExistence type="predicted"/>
<feature type="region of interest" description="Disordered" evidence="1">
    <location>
        <begin position="1"/>
        <end position="40"/>
    </location>
</feature>
<organism evidence="2 3">
    <name type="scientific">Phytophthora palmivora</name>
    <dbReference type="NCBI Taxonomy" id="4796"/>
    <lineage>
        <taxon>Eukaryota</taxon>
        <taxon>Sar</taxon>
        <taxon>Stramenopiles</taxon>
        <taxon>Oomycota</taxon>
        <taxon>Peronosporomycetes</taxon>
        <taxon>Peronosporales</taxon>
        <taxon>Peronosporaceae</taxon>
        <taxon>Phytophthora</taxon>
    </lineage>
</organism>
<sequence>MAWGWRRRYNDYEDEDREDEKPDEGEIFGNGKWPFGGEGQPRDIPVPFGAVVQQISEMLSRADNNAGEYSFGGQASTLPAAPGLDVNGVGLIPLPLTEEHALSWWVKCDKSPFGRKLDTMTDENVRKSWQLAPNQGIEKLSDTIATSRFIGMPRTATATVAPPKSTELKLNFLNPGRETFSALWANHGNSTFEGYLGNEGAKRNTTYSRYALVAWPVASGVENSFKYINVNATVGVGVAQLVLLNAAVEKAAQLLEKGLWTARVNYRCTSQNYAVVTIKKRLDRKELIETVMPMTDAIICCRSEWLTSQIRLLDVPFSCPCGDCNASFDMNVGTCGTFVTISKTREGYNEAQEQIIPKS</sequence>
<gene>
    <name evidence="2" type="ORF">PHPALM_38101</name>
</gene>
<accession>A0A2P4WVS2</accession>
<evidence type="ECO:0000313" key="2">
    <source>
        <dbReference type="EMBL" id="POM57393.1"/>
    </source>
</evidence>
<dbReference type="EMBL" id="NCKW01020764">
    <property type="protein sequence ID" value="POM57393.1"/>
    <property type="molecule type" value="Genomic_DNA"/>
</dbReference>
<protein>
    <submittedName>
        <fullName evidence="2">Uncharacterized protein</fullName>
    </submittedName>
</protein>
<evidence type="ECO:0000313" key="3">
    <source>
        <dbReference type="Proteomes" id="UP000237271"/>
    </source>
</evidence>
<comment type="caution">
    <text evidence="2">The sequence shown here is derived from an EMBL/GenBank/DDBJ whole genome shotgun (WGS) entry which is preliminary data.</text>
</comment>